<evidence type="ECO:0000313" key="3">
    <source>
        <dbReference type="Proteomes" id="UP000541444"/>
    </source>
</evidence>
<dbReference type="OrthoDB" id="642536at2759"/>
<dbReference type="Proteomes" id="UP000541444">
    <property type="component" value="Unassembled WGS sequence"/>
</dbReference>
<accession>A0A7J7NE54</accession>
<dbReference type="AlphaFoldDB" id="A0A7J7NE54"/>
<sequence>MVNVNTKKAMPKNLMFPSWADLHCNLLELIIDKLIPIRDRICFGAVCLSWYSVFCENRLILPIQLPLLTLAPGSDTYNYRHTCWEISERTLYTIGRSRFHHLQFPIDTKYSIFCSSKGWLLMSDISSSSIRLVNPFLSVNNTIDLPPLTSTIQLHCRRAWYGHCLSPHKVVMSADPFSSSNTESYSVMLIYGNDRKMAYFRAGDAKWTEVKGAFYIHDVLYYKNKFYSIDCIGLVCVYDNIGKKHFVCQTHAIVPLNIKIVSRKYYLVESLGELLLVRRSVRAGPCLTCGFEVFKHDPTTSNWVKVESLSNKMLFLGDNSSFAISTLDFPAYKPNCIFFTSNTYYHDLWRWPSHMGVFDLADGSFKNSDVLEQERFPIFIEPKLH</sequence>
<dbReference type="InterPro" id="IPR005174">
    <property type="entry name" value="KIB1-4_b-propeller"/>
</dbReference>
<dbReference type="Pfam" id="PF03478">
    <property type="entry name" value="Beta-prop_KIB1-4"/>
    <property type="match status" value="1"/>
</dbReference>
<comment type="caution">
    <text evidence="2">The sequence shown here is derived from an EMBL/GenBank/DDBJ whole genome shotgun (WGS) entry which is preliminary data.</text>
</comment>
<proteinExistence type="predicted"/>
<dbReference type="PANTHER" id="PTHR44259:SF114">
    <property type="entry name" value="OS06G0707300 PROTEIN"/>
    <property type="match status" value="1"/>
</dbReference>
<dbReference type="PANTHER" id="PTHR44259">
    <property type="entry name" value="OS07G0183000 PROTEIN-RELATED"/>
    <property type="match status" value="1"/>
</dbReference>
<evidence type="ECO:0000259" key="1">
    <source>
        <dbReference type="Pfam" id="PF03478"/>
    </source>
</evidence>
<dbReference type="EMBL" id="JACGCM010000846">
    <property type="protein sequence ID" value="KAF6165519.1"/>
    <property type="molecule type" value="Genomic_DNA"/>
</dbReference>
<protein>
    <recommendedName>
        <fullName evidence="1">KIB1-4 beta-propeller domain-containing protein</fullName>
    </recommendedName>
</protein>
<evidence type="ECO:0000313" key="2">
    <source>
        <dbReference type="EMBL" id="KAF6165519.1"/>
    </source>
</evidence>
<gene>
    <name evidence="2" type="ORF">GIB67_015842</name>
</gene>
<dbReference type="InterPro" id="IPR050942">
    <property type="entry name" value="F-box_BR-signaling"/>
</dbReference>
<reference evidence="2 3" key="1">
    <citation type="journal article" date="2020" name="IScience">
        <title>Genome Sequencing of the Endangered Kingdonia uniflora (Circaeasteraceae, Ranunculales) Reveals Potential Mechanisms of Evolutionary Specialization.</title>
        <authorList>
            <person name="Sun Y."/>
            <person name="Deng T."/>
            <person name="Zhang A."/>
            <person name="Moore M.J."/>
            <person name="Landis J.B."/>
            <person name="Lin N."/>
            <person name="Zhang H."/>
            <person name="Zhang X."/>
            <person name="Huang J."/>
            <person name="Zhang X."/>
            <person name="Sun H."/>
            <person name="Wang H."/>
        </authorList>
    </citation>
    <scope>NUCLEOTIDE SEQUENCE [LARGE SCALE GENOMIC DNA]</scope>
    <source>
        <strain evidence="2">TB1705</strain>
        <tissue evidence="2">Leaf</tissue>
    </source>
</reference>
<name>A0A7J7NE54_9MAGN</name>
<keyword evidence="3" id="KW-1185">Reference proteome</keyword>
<organism evidence="2 3">
    <name type="scientific">Kingdonia uniflora</name>
    <dbReference type="NCBI Taxonomy" id="39325"/>
    <lineage>
        <taxon>Eukaryota</taxon>
        <taxon>Viridiplantae</taxon>
        <taxon>Streptophyta</taxon>
        <taxon>Embryophyta</taxon>
        <taxon>Tracheophyta</taxon>
        <taxon>Spermatophyta</taxon>
        <taxon>Magnoliopsida</taxon>
        <taxon>Ranunculales</taxon>
        <taxon>Circaeasteraceae</taxon>
        <taxon>Kingdonia</taxon>
    </lineage>
</organism>
<feature type="domain" description="KIB1-4 beta-propeller" evidence="1">
    <location>
        <begin position="92"/>
        <end position="359"/>
    </location>
</feature>